<dbReference type="Pfam" id="PF00853">
    <property type="entry name" value="Runt"/>
    <property type="match status" value="1"/>
</dbReference>
<dbReference type="GO" id="GO:0000981">
    <property type="term" value="F:DNA-binding transcription factor activity, RNA polymerase II-specific"/>
    <property type="evidence" value="ECO:0007669"/>
    <property type="project" value="TreeGrafter"/>
</dbReference>
<keyword evidence="2" id="KW-0805">Transcription regulation</keyword>
<evidence type="ECO:0000259" key="6">
    <source>
        <dbReference type="PROSITE" id="PS51062"/>
    </source>
</evidence>
<dbReference type="PRINTS" id="PR00967">
    <property type="entry name" value="ONCOGENEAML1"/>
</dbReference>
<dbReference type="GO" id="GO:0048592">
    <property type="term" value="P:eye morphogenesis"/>
    <property type="evidence" value="ECO:0007669"/>
    <property type="project" value="UniProtKB-ARBA"/>
</dbReference>
<evidence type="ECO:0000256" key="5">
    <source>
        <dbReference type="SAM" id="MobiDB-lite"/>
    </source>
</evidence>
<dbReference type="GO" id="GO:0005634">
    <property type="term" value="C:nucleus"/>
    <property type="evidence" value="ECO:0007669"/>
    <property type="project" value="UniProtKB-SubCell"/>
</dbReference>
<dbReference type="PANTHER" id="PTHR11950">
    <property type="entry name" value="RUNT RELATED"/>
    <property type="match status" value="1"/>
</dbReference>
<keyword evidence="4" id="KW-0539">Nucleus</keyword>
<proteinExistence type="predicted"/>
<evidence type="ECO:0000256" key="2">
    <source>
        <dbReference type="ARBA" id="ARBA00023015"/>
    </source>
</evidence>
<evidence type="ECO:0000313" key="7">
    <source>
        <dbReference type="EMBL" id="SSX02944.1"/>
    </source>
</evidence>
<evidence type="ECO:0000256" key="3">
    <source>
        <dbReference type="ARBA" id="ARBA00023163"/>
    </source>
</evidence>
<feature type="region of interest" description="Disordered" evidence="5">
    <location>
        <begin position="264"/>
        <end position="340"/>
    </location>
</feature>
<dbReference type="AlphaFoldDB" id="A0A336KDR2"/>
<dbReference type="GO" id="GO:0001709">
    <property type="term" value="P:cell fate determination"/>
    <property type="evidence" value="ECO:0007669"/>
    <property type="project" value="UniProtKB-ARBA"/>
</dbReference>
<feature type="region of interest" description="Disordered" evidence="5">
    <location>
        <begin position="214"/>
        <end position="233"/>
    </location>
</feature>
<feature type="domain" description="Runt" evidence="6">
    <location>
        <begin position="94"/>
        <end position="222"/>
    </location>
</feature>
<dbReference type="SUPFAM" id="SSF49417">
    <property type="entry name" value="p53-like transcription factors"/>
    <property type="match status" value="1"/>
</dbReference>
<dbReference type="Gene3D" id="2.60.40.720">
    <property type="match status" value="1"/>
</dbReference>
<dbReference type="InterPro" id="IPR012346">
    <property type="entry name" value="p53/RUNT-type_TF_DNA-bd_sf"/>
</dbReference>
<dbReference type="VEuPathDB" id="VectorBase:CSON008731"/>
<organism evidence="7">
    <name type="scientific">Culicoides sonorensis</name>
    <name type="common">Biting midge</name>
    <dbReference type="NCBI Taxonomy" id="179676"/>
    <lineage>
        <taxon>Eukaryota</taxon>
        <taxon>Metazoa</taxon>
        <taxon>Ecdysozoa</taxon>
        <taxon>Arthropoda</taxon>
        <taxon>Hexapoda</taxon>
        <taxon>Insecta</taxon>
        <taxon>Pterygota</taxon>
        <taxon>Neoptera</taxon>
        <taxon>Endopterygota</taxon>
        <taxon>Diptera</taxon>
        <taxon>Nematocera</taxon>
        <taxon>Chironomoidea</taxon>
        <taxon>Ceratopogonidae</taxon>
        <taxon>Ceratopogoninae</taxon>
        <taxon>Culicoides</taxon>
        <taxon>Monoculicoides</taxon>
    </lineage>
</organism>
<feature type="compositionally biased region" description="Basic and acidic residues" evidence="5">
    <location>
        <begin position="543"/>
        <end position="554"/>
    </location>
</feature>
<sequence>MHLPTSHPHHRQEQQQIVIDQQLNSSDFLSGNNNNNNNNEWIKDWTLTNNNNIESAPIDIKGGQQHQVMEPPSNSNSSSSPVAIQDEMWWIDHLIARAQQEYPNELIRTGNPYFLCSALPNHWRSNKTLPVAFKVVALCDIMDGTVVNVRAGNDENYSAELRNNNAVMKNGVAKFNDLRFVGRSGRGKSFTLSITIQTDPPQVATYSKAIKVTVDGPREPRSKTSPTNTHRFSSLTIGRLPMDPFSNHHLTHFREYERMKQRHSCAVTDRTVSTTSTVTSAQISSTTTSNNNNNNNNDNSSNNNNNNNNPSVTSTNGKISDYQGYNPNLPQGTQDTHFSSASDWTGYTSTAPYSYPAPYPGYENPIIDPSNYIPTVIPGASDSPYTTPEYPISNTSSALVHPQSSVPSISSCSNSYPTVKQPELVDSTYGYNNWSNYNFPQYAPCTQTQYMTPVPHAPVPPVVVYPQVHSIVNQNQIHLHLHGASTDKLDQFLGSENALMLGSGLATSGAATRTTSSIEVGIGSENQLGLMQEQEPSDVCETQESREGDNLMERPYWRTFSE</sequence>
<feature type="region of interest" description="Disordered" evidence="5">
    <location>
        <begin position="534"/>
        <end position="554"/>
    </location>
</feature>
<protein>
    <submittedName>
        <fullName evidence="7">CSON008731 protein</fullName>
    </submittedName>
</protein>
<dbReference type="GO" id="GO:0000978">
    <property type="term" value="F:RNA polymerase II cis-regulatory region sequence-specific DNA binding"/>
    <property type="evidence" value="ECO:0007669"/>
    <property type="project" value="TreeGrafter"/>
</dbReference>
<gene>
    <name evidence="7" type="primary">CSON008731</name>
</gene>
<evidence type="ECO:0000313" key="8">
    <source>
        <dbReference type="EMBL" id="SSX23311.1"/>
    </source>
</evidence>
<evidence type="ECO:0000256" key="1">
    <source>
        <dbReference type="ARBA" id="ARBA00004123"/>
    </source>
</evidence>
<accession>A0A336KDR2</accession>
<evidence type="ECO:0000256" key="4">
    <source>
        <dbReference type="ARBA" id="ARBA00023242"/>
    </source>
</evidence>
<feature type="compositionally biased region" description="Polar residues" evidence="5">
    <location>
        <begin position="223"/>
        <end position="233"/>
    </location>
</feature>
<dbReference type="GO" id="GO:0005524">
    <property type="term" value="F:ATP binding"/>
    <property type="evidence" value="ECO:0007669"/>
    <property type="project" value="InterPro"/>
</dbReference>
<keyword evidence="3" id="KW-0804">Transcription</keyword>
<dbReference type="PANTHER" id="PTHR11950:SF49">
    <property type="entry name" value="PROTEIN LOZENGE"/>
    <property type="match status" value="1"/>
</dbReference>
<reference evidence="7" key="1">
    <citation type="submission" date="2018-04" db="EMBL/GenBank/DDBJ databases">
        <authorList>
            <person name="Go L.Y."/>
            <person name="Mitchell J.A."/>
        </authorList>
    </citation>
    <scope>NUCLEOTIDE SEQUENCE</scope>
    <source>
        <tissue evidence="7">Whole organism</tissue>
    </source>
</reference>
<dbReference type="PROSITE" id="PS51062">
    <property type="entry name" value="RUNT"/>
    <property type="match status" value="1"/>
</dbReference>
<reference evidence="8" key="2">
    <citation type="submission" date="2018-07" db="EMBL/GenBank/DDBJ databases">
        <authorList>
            <person name="Quirk P.G."/>
            <person name="Krulwich T.A."/>
        </authorList>
    </citation>
    <scope>NUCLEOTIDE SEQUENCE</scope>
</reference>
<dbReference type="FunFam" id="2.60.40.720:FF:000001">
    <property type="entry name" value="Runt-related transcription factor"/>
    <property type="match status" value="1"/>
</dbReference>
<dbReference type="OMA" id="THFREYE"/>
<dbReference type="EMBL" id="UFQS01000332">
    <property type="protein sequence ID" value="SSX02944.1"/>
    <property type="molecule type" value="Genomic_DNA"/>
</dbReference>
<dbReference type="InterPro" id="IPR013524">
    <property type="entry name" value="Runt_dom"/>
</dbReference>
<name>A0A336KDR2_CULSO</name>
<feature type="compositionally biased region" description="Polar residues" evidence="5">
    <location>
        <begin position="323"/>
        <end position="340"/>
    </location>
</feature>
<dbReference type="InterPro" id="IPR008967">
    <property type="entry name" value="p53-like_TF_DNA-bd_sf"/>
</dbReference>
<comment type="subcellular location">
    <subcellularLocation>
        <location evidence="1">Nucleus</location>
    </subcellularLocation>
</comment>
<dbReference type="EMBL" id="UFQT01000332">
    <property type="protein sequence ID" value="SSX23311.1"/>
    <property type="molecule type" value="Genomic_DNA"/>
</dbReference>
<dbReference type="InterPro" id="IPR000040">
    <property type="entry name" value="AML1_Runt"/>
</dbReference>
<feature type="compositionally biased region" description="Low complexity" evidence="5">
    <location>
        <begin position="271"/>
        <end position="316"/>
    </location>
</feature>